<name>A0A7W0CKA4_9ACTN</name>
<dbReference type="AlphaFoldDB" id="A0A7W0CKA4"/>
<accession>A0A7W0CKA4</accession>
<dbReference type="NCBIfam" id="TIGR00026">
    <property type="entry name" value="hi_GC_TIGR00026"/>
    <property type="match status" value="1"/>
</dbReference>
<dbReference type="PANTHER" id="PTHR39428">
    <property type="entry name" value="F420H(2)-DEPENDENT QUINONE REDUCTASE RV1261C"/>
    <property type="match status" value="1"/>
</dbReference>
<dbReference type="PANTHER" id="PTHR39428:SF1">
    <property type="entry name" value="F420H(2)-DEPENDENT QUINONE REDUCTASE RV1261C"/>
    <property type="match status" value="1"/>
</dbReference>
<reference evidence="3 4" key="1">
    <citation type="submission" date="2020-07" db="EMBL/GenBank/DDBJ databases">
        <title>Genomic Encyclopedia of Type Strains, Phase IV (KMG-IV): sequencing the most valuable type-strain genomes for metagenomic binning, comparative biology and taxonomic classification.</title>
        <authorList>
            <person name="Goeker M."/>
        </authorList>
    </citation>
    <scope>NUCLEOTIDE SEQUENCE [LARGE SCALE GENOMIC DNA]</scope>
    <source>
        <strain evidence="3 4">DSM 45533</strain>
    </source>
</reference>
<comment type="similarity">
    <text evidence="1">Belongs to the F420H(2)-dependent quinone reductase family.</text>
</comment>
<dbReference type="Pfam" id="PF04075">
    <property type="entry name" value="F420H2_quin_red"/>
    <property type="match status" value="1"/>
</dbReference>
<protein>
    <submittedName>
        <fullName evidence="3">Deazaflavin-dependent oxidoreductase (Nitroreductase family)</fullName>
    </submittedName>
</protein>
<keyword evidence="4" id="KW-1185">Reference proteome</keyword>
<comment type="caution">
    <text evidence="3">The sequence shown here is derived from an EMBL/GenBank/DDBJ whole genome shotgun (WGS) entry which is preliminary data.</text>
</comment>
<dbReference type="RefSeq" id="WP_181611492.1">
    <property type="nucleotide sequence ID" value="NZ_BAABAM010000003.1"/>
</dbReference>
<evidence type="ECO:0000313" key="3">
    <source>
        <dbReference type="EMBL" id="MBA2892767.1"/>
    </source>
</evidence>
<dbReference type="Proteomes" id="UP000530928">
    <property type="component" value="Unassembled WGS sequence"/>
</dbReference>
<evidence type="ECO:0000313" key="4">
    <source>
        <dbReference type="Proteomes" id="UP000530928"/>
    </source>
</evidence>
<dbReference type="InterPro" id="IPR004378">
    <property type="entry name" value="F420H2_quin_Rdtase"/>
</dbReference>
<evidence type="ECO:0000256" key="2">
    <source>
        <dbReference type="ARBA" id="ARBA00049106"/>
    </source>
</evidence>
<organism evidence="3 4">
    <name type="scientific">Nonomuraea soli</name>
    <dbReference type="NCBI Taxonomy" id="1032476"/>
    <lineage>
        <taxon>Bacteria</taxon>
        <taxon>Bacillati</taxon>
        <taxon>Actinomycetota</taxon>
        <taxon>Actinomycetes</taxon>
        <taxon>Streptosporangiales</taxon>
        <taxon>Streptosporangiaceae</taxon>
        <taxon>Nonomuraea</taxon>
    </lineage>
</organism>
<dbReference type="GO" id="GO:0005886">
    <property type="term" value="C:plasma membrane"/>
    <property type="evidence" value="ECO:0007669"/>
    <property type="project" value="TreeGrafter"/>
</dbReference>
<proteinExistence type="inferred from homology"/>
<evidence type="ECO:0000256" key="1">
    <source>
        <dbReference type="ARBA" id="ARBA00008710"/>
    </source>
</evidence>
<dbReference type="GO" id="GO:0070967">
    <property type="term" value="F:coenzyme F420 binding"/>
    <property type="evidence" value="ECO:0007669"/>
    <property type="project" value="TreeGrafter"/>
</dbReference>
<dbReference type="EMBL" id="JACDUR010000004">
    <property type="protein sequence ID" value="MBA2892767.1"/>
    <property type="molecule type" value="Genomic_DNA"/>
</dbReference>
<sequence length="111" mass="12579">MRNDLTMTTVGRKTGRPRRTEHAFDLDGERLVLVGVGSEQGPLLPGWYRDLMVHPDAEVLVGRESFQVKAHTARGAERRRLWKKVVAKEPIYQRYADSARGEVPVVVLEKA</sequence>
<dbReference type="Gene3D" id="2.30.110.10">
    <property type="entry name" value="Electron Transport, Fmn-binding Protein, Chain A"/>
    <property type="match status" value="1"/>
</dbReference>
<dbReference type="GO" id="GO:0016491">
    <property type="term" value="F:oxidoreductase activity"/>
    <property type="evidence" value="ECO:0007669"/>
    <property type="project" value="InterPro"/>
</dbReference>
<gene>
    <name evidence="3" type="ORF">HNR30_004121</name>
</gene>
<dbReference type="InterPro" id="IPR012349">
    <property type="entry name" value="Split_barrel_FMN-bd"/>
</dbReference>
<comment type="catalytic activity">
    <reaction evidence="2">
        <text>oxidized coenzyme F420-(gamma-L-Glu)(n) + a quinol + H(+) = reduced coenzyme F420-(gamma-L-Glu)(n) + a quinone</text>
        <dbReference type="Rhea" id="RHEA:39663"/>
        <dbReference type="Rhea" id="RHEA-COMP:12939"/>
        <dbReference type="Rhea" id="RHEA-COMP:14378"/>
        <dbReference type="ChEBI" id="CHEBI:15378"/>
        <dbReference type="ChEBI" id="CHEBI:24646"/>
        <dbReference type="ChEBI" id="CHEBI:132124"/>
        <dbReference type="ChEBI" id="CHEBI:133980"/>
        <dbReference type="ChEBI" id="CHEBI:139511"/>
    </reaction>
</comment>